<evidence type="ECO:0000313" key="1">
    <source>
        <dbReference type="EMBL" id="APU16826.1"/>
    </source>
</evidence>
<dbReference type="AlphaFoldDB" id="A0AAC9LGA6"/>
<protein>
    <submittedName>
        <fullName evidence="1">Uncharacterized protein</fullName>
    </submittedName>
</protein>
<gene>
    <name evidence="1" type="ORF">UA74_24040</name>
</gene>
<keyword evidence="2" id="KW-1185">Reference proteome</keyword>
<name>A0AAC9LGA6_9PSEU</name>
<reference evidence="2" key="1">
    <citation type="submission" date="2016-06" db="EMBL/GenBank/DDBJ databases">
        <title>Complete genome sequence of Actinoalloteichus fjordicus DSM 46855 (=ADI127-17), type strain of the new species Actinoalloteichus fjordicus.</title>
        <authorList>
            <person name="Ruckert C."/>
            <person name="Nouioui I."/>
            <person name="Willmese J."/>
            <person name="van Wezel G."/>
            <person name="Klenk H.-P."/>
            <person name="Kalinowski J."/>
            <person name="Zotchev S.B."/>
        </authorList>
    </citation>
    <scope>NUCLEOTIDE SEQUENCE [LARGE SCALE GENOMIC DNA]</scope>
    <source>
        <strain evidence="2">ADI127-7</strain>
    </source>
</reference>
<dbReference type="Proteomes" id="UP000185511">
    <property type="component" value="Chromosome"/>
</dbReference>
<accession>A0AAC9LGA6</accession>
<dbReference type="EMBL" id="CP016076">
    <property type="protein sequence ID" value="APU16826.1"/>
    <property type="molecule type" value="Genomic_DNA"/>
</dbReference>
<sequence length="156" mass="17005">MAHGEIDGRGRRQCVHGVDVTDAYELDPEKLPQAIADLEAAYIAAQALLERSRDMALIRPGNGVDEVSDNAAVQLNRLADDPTVGSLAATGRGLTDAISETRAKFKRMLADYLELEDVNQLPDYDLSASEVPQATGYWERQAAHNGRRDGNRQTAV</sequence>
<proteinExistence type="predicted"/>
<dbReference type="KEGG" id="acad:UA74_24040"/>
<evidence type="ECO:0000313" key="2">
    <source>
        <dbReference type="Proteomes" id="UP000185511"/>
    </source>
</evidence>
<organism evidence="1 2">
    <name type="scientific">Actinoalloteichus fjordicus</name>
    <dbReference type="NCBI Taxonomy" id="1612552"/>
    <lineage>
        <taxon>Bacteria</taxon>
        <taxon>Bacillati</taxon>
        <taxon>Actinomycetota</taxon>
        <taxon>Actinomycetes</taxon>
        <taxon>Pseudonocardiales</taxon>
        <taxon>Pseudonocardiaceae</taxon>
        <taxon>Actinoalloteichus</taxon>
    </lineage>
</organism>